<feature type="non-terminal residue" evidence="4">
    <location>
        <position position="1"/>
    </location>
</feature>
<dbReference type="GO" id="GO:0003677">
    <property type="term" value="F:DNA binding"/>
    <property type="evidence" value="ECO:0007669"/>
    <property type="project" value="InterPro"/>
</dbReference>
<organism evidence="4">
    <name type="scientific">marine sediment metagenome</name>
    <dbReference type="NCBI Taxonomy" id="412755"/>
    <lineage>
        <taxon>unclassified sequences</taxon>
        <taxon>metagenomes</taxon>
        <taxon>ecological metagenomes</taxon>
    </lineage>
</organism>
<sequence length="65" mass="7360">PDNVKFLMIDPKRLELSAYEGIPHLIHPVVVNPKKASFVLKWAVEEMGRRYELIGKSGVKNIETG</sequence>
<dbReference type="InterPro" id="IPR027417">
    <property type="entry name" value="P-loop_NTPase"/>
</dbReference>
<comment type="caution">
    <text evidence="4">The sequence shown here is derived from an EMBL/GenBank/DDBJ whole genome shotgun (WGS) entry which is preliminary data.</text>
</comment>
<proteinExistence type="predicted"/>
<dbReference type="InterPro" id="IPR002543">
    <property type="entry name" value="FtsK_dom"/>
</dbReference>
<evidence type="ECO:0000256" key="1">
    <source>
        <dbReference type="ARBA" id="ARBA00022741"/>
    </source>
</evidence>
<dbReference type="PANTHER" id="PTHR22683:SF41">
    <property type="entry name" value="DNA TRANSLOCASE FTSK"/>
    <property type="match status" value="1"/>
</dbReference>
<reference evidence="4" key="1">
    <citation type="journal article" date="2014" name="Front. Microbiol.">
        <title>High frequency of phylogenetically diverse reductive dehalogenase-homologous genes in deep subseafloor sedimentary metagenomes.</title>
        <authorList>
            <person name="Kawai M."/>
            <person name="Futagami T."/>
            <person name="Toyoda A."/>
            <person name="Takaki Y."/>
            <person name="Nishi S."/>
            <person name="Hori S."/>
            <person name="Arai W."/>
            <person name="Tsubouchi T."/>
            <person name="Morono Y."/>
            <person name="Uchiyama I."/>
            <person name="Ito T."/>
            <person name="Fujiyama A."/>
            <person name="Inagaki F."/>
            <person name="Takami H."/>
        </authorList>
    </citation>
    <scope>NUCLEOTIDE SEQUENCE</scope>
    <source>
        <strain evidence="4">Expedition CK06-06</strain>
    </source>
</reference>
<name>X1W2H8_9ZZZZ</name>
<evidence type="ECO:0000259" key="3">
    <source>
        <dbReference type="Pfam" id="PF01580"/>
    </source>
</evidence>
<protein>
    <recommendedName>
        <fullName evidence="3">FtsK domain-containing protein</fullName>
    </recommendedName>
</protein>
<dbReference type="GO" id="GO:0005524">
    <property type="term" value="F:ATP binding"/>
    <property type="evidence" value="ECO:0007669"/>
    <property type="project" value="UniProtKB-KW"/>
</dbReference>
<dbReference type="Pfam" id="PF01580">
    <property type="entry name" value="FtsK_SpoIIIE"/>
    <property type="match status" value="1"/>
</dbReference>
<accession>X1W2H8</accession>
<evidence type="ECO:0000313" key="4">
    <source>
        <dbReference type="EMBL" id="GAJ23730.1"/>
    </source>
</evidence>
<feature type="domain" description="FtsK" evidence="3">
    <location>
        <begin position="1"/>
        <end position="63"/>
    </location>
</feature>
<dbReference type="Gene3D" id="3.40.50.300">
    <property type="entry name" value="P-loop containing nucleotide triphosphate hydrolases"/>
    <property type="match status" value="1"/>
</dbReference>
<gene>
    <name evidence="4" type="ORF">S12H4_57583</name>
</gene>
<keyword evidence="2" id="KW-0067">ATP-binding</keyword>
<dbReference type="AlphaFoldDB" id="X1W2H8"/>
<dbReference type="PANTHER" id="PTHR22683">
    <property type="entry name" value="SPORULATION PROTEIN RELATED"/>
    <property type="match status" value="1"/>
</dbReference>
<dbReference type="InterPro" id="IPR050206">
    <property type="entry name" value="FtsK/SpoIIIE/SftA"/>
</dbReference>
<evidence type="ECO:0000256" key="2">
    <source>
        <dbReference type="ARBA" id="ARBA00022840"/>
    </source>
</evidence>
<dbReference type="EMBL" id="BARW01037263">
    <property type="protein sequence ID" value="GAJ23730.1"/>
    <property type="molecule type" value="Genomic_DNA"/>
</dbReference>
<keyword evidence="1" id="KW-0547">Nucleotide-binding</keyword>